<dbReference type="CDD" id="cd02094">
    <property type="entry name" value="P-type_ATPase_Cu-like"/>
    <property type="match status" value="1"/>
</dbReference>
<dbReference type="Gene3D" id="3.30.70.100">
    <property type="match status" value="2"/>
</dbReference>
<keyword evidence="24" id="KW-1185">Reference proteome</keyword>
<dbReference type="CDD" id="cd00371">
    <property type="entry name" value="HMA"/>
    <property type="match status" value="2"/>
</dbReference>
<evidence type="ECO:0000256" key="6">
    <source>
        <dbReference type="ARBA" id="ARBA00022692"/>
    </source>
</evidence>
<dbReference type="NCBIfam" id="TIGR01494">
    <property type="entry name" value="ATPase_P-type"/>
    <property type="match status" value="1"/>
</dbReference>
<dbReference type="InterPro" id="IPR044492">
    <property type="entry name" value="P_typ_ATPase_HD_dom"/>
</dbReference>
<dbReference type="InterPro" id="IPR023214">
    <property type="entry name" value="HAD_sf"/>
</dbReference>
<keyword evidence="9 21" id="KW-0547">Nucleotide-binding</keyword>
<dbReference type="Pfam" id="PF00403">
    <property type="entry name" value="HMA"/>
    <property type="match status" value="2"/>
</dbReference>
<keyword evidence="15" id="KW-0186">Copper</keyword>
<evidence type="ECO:0000256" key="10">
    <source>
        <dbReference type="ARBA" id="ARBA00022796"/>
    </source>
</evidence>
<dbReference type="InterPro" id="IPR023299">
    <property type="entry name" value="ATPase_P-typ_cyto_dom_N"/>
</dbReference>
<feature type="domain" description="HMA" evidence="22">
    <location>
        <begin position="777"/>
        <end position="842"/>
    </location>
</feature>
<dbReference type="InterPro" id="IPR008250">
    <property type="entry name" value="ATPase_P-typ_transduc_dom_A_sf"/>
</dbReference>
<keyword evidence="8" id="KW-0677">Repeat</keyword>
<keyword evidence="14 21" id="KW-1133">Transmembrane helix</keyword>
<keyword evidence="21" id="KW-1003">Cell membrane</keyword>
<dbReference type="InterPro" id="IPR006122">
    <property type="entry name" value="HMA_Cu_ion-bd"/>
</dbReference>
<feature type="transmembrane region" description="Helical" evidence="21">
    <location>
        <begin position="363"/>
        <end position="385"/>
    </location>
</feature>
<feature type="transmembrane region" description="Helical" evidence="21">
    <location>
        <begin position="101"/>
        <end position="122"/>
    </location>
</feature>
<feature type="domain" description="HMA" evidence="22">
    <location>
        <begin position="2"/>
        <end position="68"/>
    </location>
</feature>
<keyword evidence="6 21" id="KW-0812">Transmembrane</keyword>
<dbReference type="SUPFAM" id="SSF81653">
    <property type="entry name" value="Calcium ATPase, transduction domain A"/>
    <property type="match status" value="1"/>
</dbReference>
<dbReference type="InterPro" id="IPR006121">
    <property type="entry name" value="HMA_dom"/>
</dbReference>
<dbReference type="PRINTS" id="PR00943">
    <property type="entry name" value="CUATPASE"/>
</dbReference>
<evidence type="ECO:0000256" key="7">
    <source>
        <dbReference type="ARBA" id="ARBA00022723"/>
    </source>
</evidence>
<evidence type="ECO:0000256" key="12">
    <source>
        <dbReference type="ARBA" id="ARBA00022842"/>
    </source>
</evidence>
<evidence type="ECO:0000256" key="1">
    <source>
        <dbReference type="ARBA" id="ARBA00004127"/>
    </source>
</evidence>
<dbReference type="SFLD" id="SFLDF00027">
    <property type="entry name" value="p-type_atpase"/>
    <property type="match status" value="1"/>
</dbReference>
<evidence type="ECO:0000313" key="24">
    <source>
        <dbReference type="Proteomes" id="UP001516588"/>
    </source>
</evidence>
<dbReference type="PROSITE" id="PS00154">
    <property type="entry name" value="ATPASE_E1_E2"/>
    <property type="match status" value="1"/>
</dbReference>
<dbReference type="NCBIfam" id="TIGR01525">
    <property type="entry name" value="ATPase-IB_hvy"/>
    <property type="match status" value="1"/>
</dbReference>
<evidence type="ECO:0000256" key="9">
    <source>
        <dbReference type="ARBA" id="ARBA00022741"/>
    </source>
</evidence>
<evidence type="ECO:0000256" key="15">
    <source>
        <dbReference type="ARBA" id="ARBA00023008"/>
    </source>
</evidence>
<feature type="transmembrane region" description="Helical" evidence="21">
    <location>
        <begin position="391"/>
        <end position="412"/>
    </location>
</feature>
<evidence type="ECO:0000256" key="14">
    <source>
        <dbReference type="ARBA" id="ARBA00022989"/>
    </source>
</evidence>
<dbReference type="EMBL" id="JADCKA010000001">
    <property type="protein sequence ID" value="MBE5034851.1"/>
    <property type="molecule type" value="Genomic_DNA"/>
</dbReference>
<evidence type="ECO:0000256" key="3">
    <source>
        <dbReference type="ARBA" id="ARBA00012517"/>
    </source>
</evidence>
<keyword evidence="5" id="KW-0813">Transport</keyword>
<gene>
    <name evidence="23" type="ORF">INF20_00915</name>
</gene>
<dbReference type="Gene3D" id="2.70.150.10">
    <property type="entry name" value="Calcium-transporting ATPase, cytoplasmic transduction domain A"/>
    <property type="match status" value="1"/>
</dbReference>
<feature type="transmembrane region" description="Helical" evidence="21">
    <location>
        <begin position="211"/>
        <end position="229"/>
    </location>
</feature>
<dbReference type="Proteomes" id="UP001516588">
    <property type="component" value="Unassembled WGS sequence"/>
</dbReference>
<comment type="catalytic activity">
    <reaction evidence="20">
        <text>Cu(+)(in) + ATP + H2O = Cu(+)(out) + ADP + phosphate + H(+)</text>
        <dbReference type="Rhea" id="RHEA:25792"/>
        <dbReference type="ChEBI" id="CHEBI:15377"/>
        <dbReference type="ChEBI" id="CHEBI:15378"/>
        <dbReference type="ChEBI" id="CHEBI:30616"/>
        <dbReference type="ChEBI" id="CHEBI:43474"/>
        <dbReference type="ChEBI" id="CHEBI:49552"/>
        <dbReference type="ChEBI" id="CHEBI:456216"/>
        <dbReference type="EC" id="7.2.2.8"/>
    </reaction>
</comment>
<dbReference type="SUPFAM" id="SSF81665">
    <property type="entry name" value="Calcium ATPase, transmembrane domain M"/>
    <property type="match status" value="1"/>
</dbReference>
<dbReference type="InterPro" id="IPR023298">
    <property type="entry name" value="ATPase_P-typ_TM_dom_sf"/>
</dbReference>
<evidence type="ECO:0000256" key="21">
    <source>
        <dbReference type="RuleBase" id="RU362081"/>
    </source>
</evidence>
<dbReference type="SUPFAM" id="SSF55008">
    <property type="entry name" value="HMA, heavy metal-associated domain"/>
    <property type="match status" value="2"/>
</dbReference>
<evidence type="ECO:0000256" key="2">
    <source>
        <dbReference type="ARBA" id="ARBA00006024"/>
    </source>
</evidence>
<evidence type="ECO:0000256" key="11">
    <source>
        <dbReference type="ARBA" id="ARBA00022840"/>
    </source>
</evidence>
<dbReference type="InterPro" id="IPR017969">
    <property type="entry name" value="Heavy-metal-associated_CS"/>
</dbReference>
<dbReference type="InterPro" id="IPR001757">
    <property type="entry name" value="P_typ_ATPase"/>
</dbReference>
<dbReference type="PROSITE" id="PS50846">
    <property type="entry name" value="HMA_2"/>
    <property type="match status" value="2"/>
</dbReference>
<evidence type="ECO:0000313" key="23">
    <source>
        <dbReference type="EMBL" id="MBE5034851.1"/>
    </source>
</evidence>
<feature type="transmembrane region" description="Helical" evidence="21">
    <location>
        <begin position="707"/>
        <end position="729"/>
    </location>
</feature>
<comment type="caution">
    <text evidence="23">The sequence shown here is derived from an EMBL/GenBank/DDBJ whole genome shotgun (WGS) entry which is preliminary data.</text>
</comment>
<dbReference type="PROSITE" id="PS01047">
    <property type="entry name" value="HMA_1"/>
    <property type="match status" value="2"/>
</dbReference>
<keyword evidence="12" id="KW-0460">Magnesium</keyword>
<reference evidence="23 24" key="1">
    <citation type="submission" date="2020-10" db="EMBL/GenBank/DDBJ databases">
        <title>ChiBAC.</title>
        <authorList>
            <person name="Zenner C."/>
            <person name="Hitch T.C.A."/>
            <person name="Clavel T."/>
        </authorList>
    </citation>
    <scope>NUCLEOTIDE SEQUENCE [LARGE SCALE GENOMIC DNA]</scope>
    <source>
        <strain evidence="23 24">DSM 108706</strain>
    </source>
</reference>
<feature type="transmembrane region" description="Helical" evidence="21">
    <location>
        <begin position="134"/>
        <end position="153"/>
    </location>
</feature>
<dbReference type="PANTHER" id="PTHR43520">
    <property type="entry name" value="ATP7, ISOFORM B"/>
    <property type="match status" value="1"/>
</dbReference>
<dbReference type="InterPro" id="IPR036412">
    <property type="entry name" value="HAD-like_sf"/>
</dbReference>
<name>A0ABR9QVE8_9FIRM</name>
<dbReference type="NCBIfam" id="TIGR01511">
    <property type="entry name" value="ATPase-IB1_Cu"/>
    <property type="match status" value="1"/>
</dbReference>
<dbReference type="Gene3D" id="3.40.1110.10">
    <property type="entry name" value="Calcium-transporting ATPase, cytoplasmic domain N"/>
    <property type="match status" value="1"/>
</dbReference>
<evidence type="ECO:0000256" key="17">
    <source>
        <dbReference type="ARBA" id="ARBA00023136"/>
    </source>
</evidence>
<proteinExistence type="inferred from homology"/>
<comment type="similarity">
    <text evidence="2 21">Belongs to the cation transport ATPase (P-type) (TC 3.A.3) family. Type IB subfamily.</text>
</comment>
<evidence type="ECO:0000256" key="16">
    <source>
        <dbReference type="ARBA" id="ARBA00023065"/>
    </source>
</evidence>
<evidence type="ECO:0000256" key="18">
    <source>
        <dbReference type="ARBA" id="ARBA00029719"/>
    </source>
</evidence>
<feature type="transmembrane region" description="Helical" evidence="21">
    <location>
        <begin position="173"/>
        <end position="196"/>
    </location>
</feature>
<evidence type="ECO:0000256" key="5">
    <source>
        <dbReference type="ARBA" id="ARBA00022448"/>
    </source>
</evidence>
<comment type="subcellular location">
    <subcellularLocation>
        <location evidence="21">Cell membrane</location>
    </subcellularLocation>
    <subcellularLocation>
        <location evidence="1">Endomembrane system</location>
        <topology evidence="1">Multi-pass membrane protein</topology>
    </subcellularLocation>
</comment>
<evidence type="ECO:0000256" key="4">
    <source>
        <dbReference type="ARBA" id="ARBA00015102"/>
    </source>
</evidence>
<protein>
    <recommendedName>
        <fullName evidence="4">Copper-exporting P-type ATPase</fullName>
        <ecNumber evidence="3">7.2.2.8</ecNumber>
    </recommendedName>
    <alternativeName>
        <fullName evidence="18">Copper-exporting P-type ATPase A</fullName>
    </alternativeName>
    <alternativeName>
        <fullName evidence="19">Cu(+)-exporting ATPase</fullName>
    </alternativeName>
</protein>
<dbReference type="RefSeq" id="WP_226384515.1">
    <property type="nucleotide sequence ID" value="NZ_JADCKA010000001.1"/>
</dbReference>
<accession>A0ABR9QVE8</accession>
<dbReference type="Gene3D" id="3.40.50.1000">
    <property type="entry name" value="HAD superfamily/HAD-like"/>
    <property type="match status" value="1"/>
</dbReference>
<dbReference type="PANTHER" id="PTHR43520:SF8">
    <property type="entry name" value="P-TYPE CU(+) TRANSPORTER"/>
    <property type="match status" value="1"/>
</dbReference>
<evidence type="ECO:0000256" key="19">
    <source>
        <dbReference type="ARBA" id="ARBA00033239"/>
    </source>
</evidence>
<keyword evidence="11 21" id="KW-0067">ATP-binding</keyword>
<dbReference type="SUPFAM" id="SSF56784">
    <property type="entry name" value="HAD-like"/>
    <property type="match status" value="1"/>
</dbReference>
<keyword evidence="10" id="KW-0187">Copper transport</keyword>
<dbReference type="InterPro" id="IPR036163">
    <property type="entry name" value="HMA_dom_sf"/>
</dbReference>
<dbReference type="EC" id="7.2.2.8" evidence="3"/>
<evidence type="ECO:0000256" key="20">
    <source>
        <dbReference type="ARBA" id="ARBA00049289"/>
    </source>
</evidence>
<dbReference type="SFLD" id="SFLDS00003">
    <property type="entry name" value="Haloacid_Dehalogenase"/>
    <property type="match status" value="1"/>
</dbReference>
<organism evidence="23 24">
    <name type="scientific">Gallibacter intestinalis</name>
    <dbReference type="NCBI Taxonomy" id="2779356"/>
    <lineage>
        <taxon>Bacteria</taxon>
        <taxon>Bacillati</taxon>
        <taxon>Bacillota</taxon>
        <taxon>Clostridia</taxon>
        <taxon>Eubacteriales</taxon>
        <taxon>Eubacteriaceae</taxon>
        <taxon>Gallibacter</taxon>
    </lineage>
</organism>
<keyword evidence="7 21" id="KW-0479">Metal-binding</keyword>
<evidence type="ECO:0000256" key="8">
    <source>
        <dbReference type="ARBA" id="ARBA00022737"/>
    </source>
</evidence>
<dbReference type="InterPro" id="IPR059000">
    <property type="entry name" value="ATPase_P-type_domA"/>
</dbReference>
<dbReference type="InterPro" id="IPR018303">
    <property type="entry name" value="ATPase_P-typ_P_site"/>
</dbReference>
<dbReference type="SFLD" id="SFLDG00002">
    <property type="entry name" value="C1.7:_P-type_atpase_like"/>
    <property type="match status" value="1"/>
</dbReference>
<evidence type="ECO:0000256" key="13">
    <source>
        <dbReference type="ARBA" id="ARBA00022967"/>
    </source>
</evidence>
<dbReference type="Pfam" id="PF00702">
    <property type="entry name" value="Hydrolase"/>
    <property type="match status" value="1"/>
</dbReference>
<keyword evidence="17 21" id="KW-0472">Membrane</keyword>
<keyword evidence="16" id="KW-0406">Ion transport</keyword>
<sequence length="845" mass="90113">MKKEKFDVTGMTCSACSARVEKTVAGMEGTCDVSVNLLKNSMVVSYDENAVSEADIIGAVVKAGYGASVAGSAKSGTGDASTSSGAADAALEEVKQMKRRLIISIIFTLPIFYISMGHMMGWPLPDFLLGDENAVVFVFTQFILMLPVVFVNFKFYRIGFKTLIQRAPNMDSLIAIGSGASIAYGIYAIYKIAFAIGQGDMGTVHHFAMDVYFESAAMILTLITLGKYFEARAKGKTSEAITKLMDLAPKTATVIRDGKEEVVEASDVVKGDIVVVKAGESIPVDGVVTEGHGSVDESAITGESIPVDKEAGDRVIGATVNMSGYFLMEAEKIGDETALAQIVRLVDEATSSKAPIANTADKVSGIFVPAVIAIAIVTFIIWMIMGMGFEFSLSMGISVLVISCPCALGLATPTAIMVGTGKGATNGILVKSAEALETAHSIDAVVLDKTGTVTEGRPEVTDVVAAEGIKEKEILKIAYSMEKLSEHPLADAIVRYAESRGTSQGEVTEFEQIPGRGLKCRVDGEICLGGNRSLMEEELSAEQDADLIEKGKEYADQGKTPMYFAAGGRVIGMIAVADVIKQTSAEAVRELKAMGIDVYMLTGDNEKTAKAIASQVGIDKVIAQVLPEDKESHVRRLEEEGKKVAMVGDGINDAPALARADVGIAIGAGTDVAMESADIVLMKNDLLDVSTAVQLSRKVIRNIKENLFWAFIYNIIGIPVAAGVFYLAFGLKLSPMIGAAAMSMSSVCVVSNALRLRFFKPKRLFEGYADMKGENKMKKTMMIEGMMCQNCVKHVFNALSKVEGVDSVEVDLDGKKAEVVLKDEVSDDVLKEAVTEAGYEVLDIK</sequence>
<dbReference type="InterPro" id="IPR027256">
    <property type="entry name" value="P-typ_ATPase_IB"/>
</dbReference>
<evidence type="ECO:0000259" key="22">
    <source>
        <dbReference type="PROSITE" id="PS50846"/>
    </source>
</evidence>
<dbReference type="PRINTS" id="PR00119">
    <property type="entry name" value="CATATPASE"/>
</dbReference>
<dbReference type="NCBIfam" id="TIGR00003">
    <property type="entry name" value="copper ion binding protein"/>
    <property type="match status" value="2"/>
</dbReference>
<dbReference type="Pfam" id="PF00122">
    <property type="entry name" value="E1-E2_ATPase"/>
    <property type="match status" value="1"/>
</dbReference>
<feature type="transmembrane region" description="Helical" evidence="21">
    <location>
        <begin position="735"/>
        <end position="754"/>
    </location>
</feature>
<keyword evidence="13" id="KW-1278">Translocase</keyword>